<comment type="caution">
    <text evidence="9">The sequence shown here is derived from an EMBL/GenBank/DDBJ whole genome shotgun (WGS) entry which is preliminary data.</text>
</comment>
<evidence type="ECO:0000313" key="9">
    <source>
        <dbReference type="EMBL" id="KPL88949.1"/>
    </source>
</evidence>
<evidence type="ECO:0000256" key="4">
    <source>
        <dbReference type="ARBA" id="ARBA00022692"/>
    </source>
</evidence>
<keyword evidence="2 7" id="KW-0813">Transport</keyword>
<reference evidence="9 10" key="1">
    <citation type="submission" date="2015-07" db="EMBL/GenBank/DDBJ databases">
        <title>Whole genome sequence of Herpetosiphon geysericola DSM 7119.</title>
        <authorList>
            <person name="Hemp J."/>
            <person name="Ward L.M."/>
            <person name="Pace L.A."/>
            <person name="Fischer W.W."/>
        </authorList>
    </citation>
    <scope>NUCLEOTIDE SEQUENCE [LARGE SCALE GENOMIC DNA]</scope>
    <source>
        <strain evidence="9 10">DSM 7119</strain>
    </source>
</reference>
<dbReference type="PROSITE" id="PS50928">
    <property type="entry name" value="ABC_TM1"/>
    <property type="match status" value="1"/>
</dbReference>
<dbReference type="GO" id="GO:0005886">
    <property type="term" value="C:plasma membrane"/>
    <property type="evidence" value="ECO:0007669"/>
    <property type="project" value="UniProtKB-SubCell"/>
</dbReference>
<evidence type="ECO:0000256" key="2">
    <source>
        <dbReference type="ARBA" id="ARBA00022448"/>
    </source>
</evidence>
<protein>
    <submittedName>
        <fullName evidence="9">ABC transporter permease</fullName>
    </submittedName>
</protein>
<evidence type="ECO:0000256" key="1">
    <source>
        <dbReference type="ARBA" id="ARBA00004651"/>
    </source>
</evidence>
<dbReference type="Pfam" id="PF00528">
    <property type="entry name" value="BPD_transp_1"/>
    <property type="match status" value="1"/>
</dbReference>
<dbReference type="PANTHER" id="PTHR30193">
    <property type="entry name" value="ABC TRANSPORTER PERMEASE PROTEIN"/>
    <property type="match status" value="1"/>
</dbReference>
<keyword evidence="4 7" id="KW-0812">Transmembrane</keyword>
<sequence>MSIAKSPQAQPKARPHTPILSWKRREQRVAWAFVAPALLLLSIFLIAPFGLAFYLSLTDQRLVPNLNLPTRFVGFKHYLAMWQDATFVRALLNNFLFVLIVVPVQTSFALFLAVLVNQKLKAINFFRTIYFIPVVTMMAIVAVVWTFLYNPDQGIINSFIQTISFGQLGPYRWLEDPKLAFPAIMLMSIWQGVGFQMVIYLAGLQEIPGELYEAAQLDGANGWQQFRFVTLPQLRNTSVFVVISTTIMAFKLFDQVEIMTKGGPNDATVTAMLHIVNSGFRTQKVGYASALSVVFFVIVLLISLGQRMVNRPER</sequence>
<dbReference type="EMBL" id="LGKP01000015">
    <property type="protein sequence ID" value="KPL88949.1"/>
    <property type="molecule type" value="Genomic_DNA"/>
</dbReference>
<dbReference type="CDD" id="cd06261">
    <property type="entry name" value="TM_PBP2"/>
    <property type="match status" value="1"/>
</dbReference>
<evidence type="ECO:0000256" key="3">
    <source>
        <dbReference type="ARBA" id="ARBA00022475"/>
    </source>
</evidence>
<dbReference type="SUPFAM" id="SSF161098">
    <property type="entry name" value="MetI-like"/>
    <property type="match status" value="1"/>
</dbReference>
<evidence type="ECO:0000313" key="10">
    <source>
        <dbReference type="Proteomes" id="UP000050277"/>
    </source>
</evidence>
<feature type="transmembrane region" description="Helical" evidence="7">
    <location>
        <begin position="285"/>
        <end position="304"/>
    </location>
</feature>
<dbReference type="InterPro" id="IPR051393">
    <property type="entry name" value="ABC_transporter_permease"/>
</dbReference>
<dbReference type="STRING" id="70996.SE18_09835"/>
<dbReference type="AlphaFoldDB" id="A0A0P6YB67"/>
<organism evidence="9 10">
    <name type="scientific">Herpetosiphon geysericola</name>
    <dbReference type="NCBI Taxonomy" id="70996"/>
    <lineage>
        <taxon>Bacteria</taxon>
        <taxon>Bacillati</taxon>
        <taxon>Chloroflexota</taxon>
        <taxon>Chloroflexia</taxon>
        <taxon>Herpetosiphonales</taxon>
        <taxon>Herpetosiphonaceae</taxon>
        <taxon>Herpetosiphon</taxon>
    </lineage>
</organism>
<evidence type="ECO:0000256" key="5">
    <source>
        <dbReference type="ARBA" id="ARBA00022989"/>
    </source>
</evidence>
<comment type="subcellular location">
    <subcellularLocation>
        <location evidence="1 7">Cell membrane</location>
        <topology evidence="1 7">Multi-pass membrane protein</topology>
    </subcellularLocation>
</comment>
<dbReference type="OrthoDB" id="9788108at2"/>
<name>A0A0P6YB67_9CHLR</name>
<dbReference type="InterPro" id="IPR000515">
    <property type="entry name" value="MetI-like"/>
</dbReference>
<accession>A0A0P6YB67</accession>
<feature type="transmembrane region" description="Helical" evidence="7">
    <location>
        <begin position="128"/>
        <end position="148"/>
    </location>
</feature>
<dbReference type="GO" id="GO:0055085">
    <property type="term" value="P:transmembrane transport"/>
    <property type="evidence" value="ECO:0007669"/>
    <property type="project" value="InterPro"/>
</dbReference>
<feature type="domain" description="ABC transmembrane type-1" evidence="8">
    <location>
        <begin position="91"/>
        <end position="306"/>
    </location>
</feature>
<comment type="similarity">
    <text evidence="7">Belongs to the binding-protein-dependent transport system permease family.</text>
</comment>
<dbReference type="Gene3D" id="1.10.3720.10">
    <property type="entry name" value="MetI-like"/>
    <property type="match status" value="1"/>
</dbReference>
<evidence type="ECO:0000256" key="6">
    <source>
        <dbReference type="ARBA" id="ARBA00023136"/>
    </source>
</evidence>
<feature type="transmembrane region" description="Helical" evidence="7">
    <location>
        <begin position="95"/>
        <end position="116"/>
    </location>
</feature>
<proteinExistence type="inferred from homology"/>
<feature type="transmembrane region" description="Helical" evidence="7">
    <location>
        <begin position="179"/>
        <end position="202"/>
    </location>
</feature>
<keyword evidence="5 7" id="KW-1133">Transmembrane helix</keyword>
<dbReference type="InterPro" id="IPR035906">
    <property type="entry name" value="MetI-like_sf"/>
</dbReference>
<dbReference type="Proteomes" id="UP000050277">
    <property type="component" value="Unassembled WGS sequence"/>
</dbReference>
<dbReference type="PANTHER" id="PTHR30193:SF37">
    <property type="entry name" value="INNER MEMBRANE ABC TRANSPORTER PERMEASE PROTEIN YCJO"/>
    <property type="match status" value="1"/>
</dbReference>
<keyword evidence="10" id="KW-1185">Reference proteome</keyword>
<gene>
    <name evidence="9" type="ORF">SE18_09835</name>
</gene>
<evidence type="ECO:0000259" key="8">
    <source>
        <dbReference type="PROSITE" id="PS50928"/>
    </source>
</evidence>
<feature type="transmembrane region" description="Helical" evidence="7">
    <location>
        <begin position="29"/>
        <end position="55"/>
    </location>
</feature>
<keyword evidence="3" id="KW-1003">Cell membrane</keyword>
<evidence type="ECO:0000256" key="7">
    <source>
        <dbReference type="RuleBase" id="RU363032"/>
    </source>
</evidence>
<dbReference type="RefSeq" id="WP_083469812.1">
    <property type="nucleotide sequence ID" value="NZ_LGKP01000015.1"/>
</dbReference>
<keyword evidence="6 7" id="KW-0472">Membrane</keyword>